<evidence type="ECO:0000313" key="3">
    <source>
        <dbReference type="EMBL" id="ATL49600.1"/>
    </source>
</evidence>
<keyword evidence="4" id="KW-1185">Reference proteome</keyword>
<dbReference type="OrthoDB" id="658938at2"/>
<organism evidence="3 4">
    <name type="scientific">Chitinophaga caeni</name>
    <dbReference type="NCBI Taxonomy" id="2029983"/>
    <lineage>
        <taxon>Bacteria</taxon>
        <taxon>Pseudomonadati</taxon>
        <taxon>Bacteroidota</taxon>
        <taxon>Chitinophagia</taxon>
        <taxon>Chitinophagales</taxon>
        <taxon>Chitinophagaceae</taxon>
        <taxon>Chitinophaga</taxon>
    </lineage>
</organism>
<dbReference type="RefSeq" id="WP_098195967.1">
    <property type="nucleotide sequence ID" value="NZ_CP023777.1"/>
</dbReference>
<accession>A0A291R074</accession>
<dbReference type="KEGG" id="cbae:COR50_21820"/>
<sequence length="232" mass="25575">MPIKKILLPVAVIVFSFPALAQDPTLEEVTTSGNTTSKSIIIKNADGLVVAVDPAYNFNVTTHKIKASPEESRTLRFDCSSITPSGGWEFYNSGSSSSLLYVKQNGNVGIGTASPQSTLAVNGAITSKKVTVELEGWPDFVFHPAYTFPTLHELELFIKKHRHLPGIPPEKEVAAQGIDLGEMQAKLLQKVEEMTLYLIELNKQLEKQQDIIEQQQAQLEEQAKLLEQLSNN</sequence>
<proteinExistence type="predicted"/>
<evidence type="ECO:0000256" key="2">
    <source>
        <dbReference type="SAM" id="SignalP"/>
    </source>
</evidence>
<gene>
    <name evidence="3" type="ORF">COR50_21820</name>
</gene>
<evidence type="ECO:0000256" key="1">
    <source>
        <dbReference type="SAM" id="Coils"/>
    </source>
</evidence>
<feature type="signal peptide" evidence="2">
    <location>
        <begin position="1"/>
        <end position="21"/>
    </location>
</feature>
<reference evidence="3 4" key="1">
    <citation type="submission" date="2017-10" db="EMBL/GenBank/DDBJ databases">
        <title>Paenichitinophaga pekingensis gen. nov., sp. nov., isolated from activated sludge.</title>
        <authorList>
            <person name="Jin D."/>
            <person name="Kong X."/>
            <person name="Deng Y."/>
            <person name="Bai Z."/>
        </authorList>
    </citation>
    <scope>NUCLEOTIDE SEQUENCE [LARGE SCALE GENOMIC DNA]</scope>
    <source>
        <strain evidence="3 4">13</strain>
    </source>
</reference>
<dbReference type="AlphaFoldDB" id="A0A291R074"/>
<evidence type="ECO:0000313" key="4">
    <source>
        <dbReference type="Proteomes" id="UP000220133"/>
    </source>
</evidence>
<dbReference type="Proteomes" id="UP000220133">
    <property type="component" value="Chromosome"/>
</dbReference>
<feature type="coiled-coil region" evidence="1">
    <location>
        <begin position="198"/>
        <end position="232"/>
    </location>
</feature>
<keyword evidence="2" id="KW-0732">Signal</keyword>
<protein>
    <submittedName>
        <fullName evidence="3">Uncharacterized protein</fullName>
    </submittedName>
</protein>
<keyword evidence="1" id="KW-0175">Coiled coil</keyword>
<name>A0A291R074_9BACT</name>
<feature type="chain" id="PRO_5013376130" evidence="2">
    <location>
        <begin position="22"/>
        <end position="232"/>
    </location>
</feature>
<dbReference type="EMBL" id="CP023777">
    <property type="protein sequence ID" value="ATL49600.1"/>
    <property type="molecule type" value="Genomic_DNA"/>
</dbReference>